<dbReference type="EMBL" id="CYXT01000002">
    <property type="protein sequence ID" value="CUM76852.1"/>
    <property type="molecule type" value="Genomic_DNA"/>
</dbReference>
<dbReference type="RefSeq" id="WP_081022112.1">
    <property type="nucleotide sequence ID" value="NZ_CYXT01000002.1"/>
</dbReference>
<organism evidence="1 2">
    <name type="scientific">Anaerostipes hadrus</name>
    <dbReference type="NCBI Taxonomy" id="649756"/>
    <lineage>
        <taxon>Bacteria</taxon>
        <taxon>Bacillati</taxon>
        <taxon>Bacillota</taxon>
        <taxon>Clostridia</taxon>
        <taxon>Lachnospirales</taxon>
        <taxon>Lachnospiraceae</taxon>
        <taxon>Anaerostipes</taxon>
    </lineage>
</organism>
<evidence type="ECO:0000313" key="2">
    <source>
        <dbReference type="Proteomes" id="UP000095598"/>
    </source>
</evidence>
<gene>
    <name evidence="1" type="ORF">ERS852425_00495</name>
</gene>
<evidence type="ECO:0000313" key="1">
    <source>
        <dbReference type="EMBL" id="CUM76852.1"/>
    </source>
</evidence>
<dbReference type="Proteomes" id="UP000095598">
    <property type="component" value="Unassembled WGS sequence"/>
</dbReference>
<proteinExistence type="predicted"/>
<sequence length="341" mass="39744">MAQQKKIKNHIKADHILKKFWKDNSRFADLFNACMFDGEQVLKPNDLTEVDTDISSFLQFNGHAETIQKVLDVVKKTAFGIDFVILGIENQQKVHYAMPLRHMVGDAFSYLKEYNELAAQNKKQKNWRNSDEFLSGLTAEDRLHPMITICIYYGEKEWDGPRSLIDMLKVPERFQSLVSDYKMNLIEVRNSEYLKFQNSDVSTVFDISRFIYDKRYDKINDMYKEQLIPSELGLVIGAITESQKLIDDAIKLEKEGGQMNMCKALEELEEKGRIEGRREGEIKGEIKNKILLIQKKSLRGDSMEKIIDDLMESIEFVQPIYEMIKQNPELSVDEIYRIISK</sequence>
<accession>A0A173RG28</accession>
<name>A0A173RG28_ANAHA</name>
<reference evidence="1 2" key="1">
    <citation type="submission" date="2015-09" db="EMBL/GenBank/DDBJ databases">
        <authorList>
            <consortium name="Pathogen Informatics"/>
        </authorList>
    </citation>
    <scope>NUCLEOTIDE SEQUENCE [LARGE SCALE GENOMIC DNA]</scope>
    <source>
        <strain evidence="1 2">2789STDY5608868</strain>
    </source>
</reference>
<dbReference type="AlphaFoldDB" id="A0A173RG28"/>
<protein>
    <submittedName>
        <fullName evidence="1">Uncharacterized protein</fullName>
    </submittedName>
</protein>